<dbReference type="PROSITE" id="PS50887">
    <property type="entry name" value="GGDEF"/>
    <property type="match status" value="1"/>
</dbReference>
<dbReference type="SUPFAM" id="SSF141868">
    <property type="entry name" value="EAL domain-like"/>
    <property type="match status" value="1"/>
</dbReference>
<dbReference type="SUPFAM" id="SSF55785">
    <property type="entry name" value="PYP-like sensor domain (PAS domain)"/>
    <property type="match status" value="1"/>
</dbReference>
<dbReference type="SMART" id="SM00065">
    <property type="entry name" value="GAF"/>
    <property type="match status" value="2"/>
</dbReference>
<dbReference type="GO" id="GO:0071732">
    <property type="term" value="P:cellular response to nitric oxide"/>
    <property type="evidence" value="ECO:0007669"/>
    <property type="project" value="UniProtKB-ARBA"/>
</dbReference>
<dbReference type="FunFam" id="3.20.20.450:FF:000001">
    <property type="entry name" value="Cyclic di-GMP phosphodiesterase yahA"/>
    <property type="match status" value="1"/>
</dbReference>
<dbReference type="Pfam" id="PF01590">
    <property type="entry name" value="GAF"/>
    <property type="match status" value="1"/>
</dbReference>
<evidence type="ECO:0000313" key="7">
    <source>
        <dbReference type="Proteomes" id="UP000245081"/>
    </source>
</evidence>
<dbReference type="GO" id="GO:0071111">
    <property type="term" value="F:cyclic-guanylate-specific phosphodiesterase activity"/>
    <property type="evidence" value="ECO:0007669"/>
    <property type="project" value="UniProtKB-EC"/>
</dbReference>
<dbReference type="Gene3D" id="3.20.20.450">
    <property type="entry name" value="EAL domain"/>
    <property type="match status" value="1"/>
</dbReference>
<dbReference type="CDD" id="cd01949">
    <property type="entry name" value="GGDEF"/>
    <property type="match status" value="1"/>
</dbReference>
<dbReference type="SUPFAM" id="SSF55781">
    <property type="entry name" value="GAF domain-like"/>
    <property type="match status" value="2"/>
</dbReference>
<organism evidence="6 7">
    <name type="scientific">Novimethylophilus kurashikiensis</name>
    <dbReference type="NCBI Taxonomy" id="1825523"/>
    <lineage>
        <taxon>Bacteria</taxon>
        <taxon>Pseudomonadati</taxon>
        <taxon>Pseudomonadota</taxon>
        <taxon>Betaproteobacteria</taxon>
        <taxon>Nitrosomonadales</taxon>
        <taxon>Methylophilaceae</taxon>
        <taxon>Novimethylophilus</taxon>
    </lineage>
</organism>
<dbReference type="EMBL" id="BDOQ01000020">
    <property type="protein sequence ID" value="GBG15753.1"/>
    <property type="molecule type" value="Genomic_DNA"/>
</dbReference>
<dbReference type="InterPro" id="IPR043128">
    <property type="entry name" value="Rev_trsase/Diguanyl_cyclase"/>
</dbReference>
<dbReference type="InterPro" id="IPR001633">
    <property type="entry name" value="EAL_dom"/>
</dbReference>
<dbReference type="InterPro" id="IPR000160">
    <property type="entry name" value="GGDEF_dom"/>
</dbReference>
<evidence type="ECO:0000313" key="6">
    <source>
        <dbReference type="EMBL" id="GBG15753.1"/>
    </source>
</evidence>
<dbReference type="NCBIfam" id="TIGR00254">
    <property type="entry name" value="GGDEF"/>
    <property type="match status" value="1"/>
</dbReference>
<feature type="domain" description="EAL" evidence="4">
    <location>
        <begin position="821"/>
        <end position="1075"/>
    </location>
</feature>
<protein>
    <submittedName>
        <fullName evidence="6">Diguanylate cyclase</fullName>
    </submittedName>
</protein>
<evidence type="ECO:0000259" key="3">
    <source>
        <dbReference type="PROSITE" id="PS50113"/>
    </source>
</evidence>
<feature type="domain" description="PAC" evidence="3">
    <location>
        <begin position="590"/>
        <end position="642"/>
    </location>
</feature>
<dbReference type="Proteomes" id="UP000245081">
    <property type="component" value="Unassembled WGS sequence"/>
</dbReference>
<dbReference type="InterPro" id="IPR000014">
    <property type="entry name" value="PAS"/>
</dbReference>
<dbReference type="InterPro" id="IPR003018">
    <property type="entry name" value="GAF"/>
</dbReference>
<evidence type="ECO:0000256" key="1">
    <source>
        <dbReference type="ARBA" id="ARBA00051114"/>
    </source>
</evidence>
<name>A0A2R5FH89_9PROT</name>
<dbReference type="SMART" id="SM00091">
    <property type="entry name" value="PAS"/>
    <property type="match status" value="1"/>
</dbReference>
<evidence type="ECO:0000259" key="2">
    <source>
        <dbReference type="PROSITE" id="PS50112"/>
    </source>
</evidence>
<dbReference type="PANTHER" id="PTHR44757:SF2">
    <property type="entry name" value="BIOFILM ARCHITECTURE MAINTENANCE PROTEIN MBAA"/>
    <property type="match status" value="1"/>
</dbReference>
<dbReference type="CDD" id="cd00130">
    <property type="entry name" value="PAS"/>
    <property type="match status" value="1"/>
</dbReference>
<accession>A0A2R5FH89</accession>
<feature type="domain" description="PAS" evidence="2">
    <location>
        <begin position="525"/>
        <end position="588"/>
    </location>
</feature>
<comment type="catalytic activity">
    <reaction evidence="1">
        <text>3',3'-c-di-GMP + H2O = 5'-phosphoguanylyl(3'-&gt;5')guanosine + H(+)</text>
        <dbReference type="Rhea" id="RHEA:24902"/>
        <dbReference type="ChEBI" id="CHEBI:15377"/>
        <dbReference type="ChEBI" id="CHEBI:15378"/>
        <dbReference type="ChEBI" id="CHEBI:58754"/>
        <dbReference type="ChEBI" id="CHEBI:58805"/>
        <dbReference type="EC" id="3.1.4.52"/>
    </reaction>
    <physiologicalReaction direction="left-to-right" evidence="1">
        <dbReference type="Rhea" id="RHEA:24903"/>
    </physiologicalReaction>
</comment>
<dbReference type="Gene3D" id="3.30.450.40">
    <property type="match status" value="2"/>
</dbReference>
<dbReference type="Pfam" id="PF00563">
    <property type="entry name" value="EAL"/>
    <property type="match status" value="1"/>
</dbReference>
<sequence length="1076" mass="121208">MPPMPSDPFNEKERLKTLQAYRIMDTSPDPNLDRITQLAATICRTPMALISLVDDRRQWFKSSVGVEVKETPRCDAFCLQVIQNCDFYLIEDATASEMFANNPLVTGGFGLRFYAGAPLVGEHGYILGTLCVLDTVPRTLEPHQIKALQLLADEVMVHLELHRRRLQLKEKTQQQQQSASALEMLNRAIAMRNACSDALIRAKNEHDLLSSICDVAVKIGGYAMAWVGYAQYDAERRVKPAAFSGRPEDIDFLEERLISWSPFSPLGNGPAGYTIRECKPIHIKNLAESELFRPWVKSAVKRGFVDLITIPLRHESECLGIFALYRREPRDVSDDELALLQKLADDMVYGIMARRTEAERERIYGAVLRIAESVPTSDLDQYLQQLLVNMVSAVNAAGGFSARMNEDCSHLDVIRITPGGPPNRKTLAVPEPLQQQVCKVDGDAPEVLPALIQRFIRSELALDKNEVKIEVELAGEEYLFMGAYFTAPHNNNAFIDTTIKIFASKCVAELKRHRSERQIHEQAALLDKARDAIIVVDLERRIQFWNDGATYLYGWSKEEAVGQPVAMLLNETDTEILAHARQTLIQTGEWSGEIERRHKRGKLLMVESHCTLVRDEQGKPVSVMAIENDITERKRAERQIHRLAFYDTLTSLPNRQLLMARLQQVLSIELRHHNRGALFFLDLDNFKILNDTLGHDMGDMLLQKVASRLSACVRESDTVARFGGDEFVILLVDLSAEATEAVNQARTIAEMVLDKLNQPYFFGGKEHHSTPSIGITLFDDSGASVEDLLKQADLAMYQAKAKGRNRICFFDPQMQSTVSYHAKIESDIRIGLRQQQFVFHYQPQLSDERRVIGAEALARWQHPKHGLIPPKDFIPYAESSGLILSLSDQLIDTACRQVSIWSENPATAHIVLALNVSSKQLRQPDFVQVMKQAIQRHGTDPTKLKLEITESLLVENIDDTIGKMKELKALGVSFSLDDFGTGYSSLSYLKRLPLDQIKIDQSFIKDAAINEKDAAIARTIVALGENLGLDVIAEGVETVAQQEFLQDSNCRLYQGYLFSHAIPADEFERFVTQMLH</sequence>
<dbReference type="InterPro" id="IPR013656">
    <property type="entry name" value="PAS_4"/>
</dbReference>
<gene>
    <name evidence="6" type="ORF">NMK_3364</name>
</gene>
<dbReference type="Pfam" id="PF13185">
    <property type="entry name" value="GAF_2"/>
    <property type="match status" value="1"/>
</dbReference>
<dbReference type="InterPro" id="IPR035919">
    <property type="entry name" value="EAL_sf"/>
</dbReference>
<comment type="caution">
    <text evidence="6">The sequence shown here is derived from an EMBL/GenBank/DDBJ whole genome shotgun (WGS) entry which is preliminary data.</text>
</comment>
<dbReference type="SMART" id="SM00267">
    <property type="entry name" value="GGDEF"/>
    <property type="match status" value="1"/>
</dbReference>
<dbReference type="SMART" id="SM00086">
    <property type="entry name" value="PAC"/>
    <property type="match status" value="1"/>
</dbReference>
<dbReference type="SUPFAM" id="SSF55073">
    <property type="entry name" value="Nucleotide cyclase"/>
    <property type="match status" value="1"/>
</dbReference>
<dbReference type="PROSITE" id="PS50883">
    <property type="entry name" value="EAL"/>
    <property type="match status" value="1"/>
</dbReference>
<dbReference type="OrthoDB" id="9813903at2"/>
<dbReference type="InterPro" id="IPR029787">
    <property type="entry name" value="Nucleotide_cyclase"/>
</dbReference>
<dbReference type="Pfam" id="PF00990">
    <property type="entry name" value="GGDEF"/>
    <property type="match status" value="1"/>
</dbReference>
<keyword evidence="7" id="KW-1185">Reference proteome</keyword>
<dbReference type="PANTHER" id="PTHR44757">
    <property type="entry name" value="DIGUANYLATE CYCLASE DGCP"/>
    <property type="match status" value="1"/>
</dbReference>
<evidence type="ECO:0000259" key="5">
    <source>
        <dbReference type="PROSITE" id="PS50887"/>
    </source>
</evidence>
<dbReference type="Pfam" id="PF08448">
    <property type="entry name" value="PAS_4"/>
    <property type="match status" value="1"/>
</dbReference>
<evidence type="ECO:0000259" key="4">
    <source>
        <dbReference type="PROSITE" id="PS50883"/>
    </source>
</evidence>
<dbReference type="Gene3D" id="3.30.70.270">
    <property type="match status" value="1"/>
</dbReference>
<dbReference type="NCBIfam" id="TIGR00229">
    <property type="entry name" value="sensory_box"/>
    <property type="match status" value="1"/>
</dbReference>
<dbReference type="InterPro" id="IPR035965">
    <property type="entry name" value="PAS-like_dom_sf"/>
</dbReference>
<feature type="domain" description="GGDEF" evidence="5">
    <location>
        <begin position="674"/>
        <end position="812"/>
    </location>
</feature>
<dbReference type="Gene3D" id="3.30.450.20">
    <property type="entry name" value="PAS domain"/>
    <property type="match status" value="1"/>
</dbReference>
<dbReference type="InterPro" id="IPR029016">
    <property type="entry name" value="GAF-like_dom_sf"/>
</dbReference>
<dbReference type="InterPro" id="IPR000700">
    <property type="entry name" value="PAS-assoc_C"/>
</dbReference>
<dbReference type="PROSITE" id="PS50113">
    <property type="entry name" value="PAC"/>
    <property type="match status" value="1"/>
</dbReference>
<dbReference type="InterPro" id="IPR001610">
    <property type="entry name" value="PAC"/>
</dbReference>
<proteinExistence type="predicted"/>
<dbReference type="FunFam" id="3.30.70.270:FF:000001">
    <property type="entry name" value="Diguanylate cyclase domain protein"/>
    <property type="match status" value="1"/>
</dbReference>
<reference evidence="6 7" key="1">
    <citation type="journal article" date="2018" name="Environ. Microbiol.">
        <title>Isolation and genomic characterization of Novimethylophilus kurashikiensis gen. nov. sp. nov., a new lanthanide-dependent methylotrophic species of Methylophilaceae.</title>
        <authorList>
            <person name="Lv H."/>
            <person name="Sahin N."/>
            <person name="Tani A."/>
        </authorList>
    </citation>
    <scope>NUCLEOTIDE SEQUENCE [LARGE SCALE GENOMIC DNA]</scope>
    <source>
        <strain evidence="6 7">La2-4</strain>
    </source>
</reference>
<dbReference type="InterPro" id="IPR052155">
    <property type="entry name" value="Biofilm_reg_signaling"/>
</dbReference>
<dbReference type="AlphaFoldDB" id="A0A2R5FH89"/>
<dbReference type="SMART" id="SM00052">
    <property type="entry name" value="EAL"/>
    <property type="match status" value="1"/>
</dbReference>
<dbReference type="CDD" id="cd01948">
    <property type="entry name" value="EAL"/>
    <property type="match status" value="1"/>
</dbReference>
<dbReference type="PROSITE" id="PS50112">
    <property type="entry name" value="PAS"/>
    <property type="match status" value="1"/>
</dbReference>